<dbReference type="AlphaFoldDB" id="A0A6C0D740"/>
<proteinExistence type="inferred from homology"/>
<dbReference type="EMBL" id="MN739535">
    <property type="protein sequence ID" value="QHT11515.1"/>
    <property type="molecule type" value="Genomic_DNA"/>
</dbReference>
<keyword evidence="2 4" id="KW-0378">Hydrolase</keyword>
<dbReference type="PIRSF" id="PIRSF005700">
    <property type="entry name" value="PepC"/>
    <property type="match status" value="1"/>
</dbReference>
<evidence type="ECO:0000256" key="1">
    <source>
        <dbReference type="ARBA" id="ARBA00022670"/>
    </source>
</evidence>
<evidence type="ECO:0008006" key="6">
    <source>
        <dbReference type="Google" id="ProtNLM"/>
    </source>
</evidence>
<keyword evidence="3 4" id="KW-0788">Thiol protease</keyword>
<reference evidence="5" key="1">
    <citation type="journal article" date="2020" name="Nature">
        <title>Giant virus diversity and host interactions through global metagenomics.</title>
        <authorList>
            <person name="Schulz F."/>
            <person name="Roux S."/>
            <person name="Paez-Espino D."/>
            <person name="Jungbluth S."/>
            <person name="Walsh D.A."/>
            <person name="Denef V.J."/>
            <person name="McMahon K.D."/>
            <person name="Konstantinidis K.T."/>
            <person name="Eloe-Fadrosh E.A."/>
            <person name="Kyrpides N.C."/>
            <person name="Woyke T."/>
        </authorList>
    </citation>
    <scope>NUCLEOTIDE SEQUENCE</scope>
    <source>
        <strain evidence="5">GVMAG-M-3300023174-116</strain>
    </source>
</reference>
<dbReference type="InterPro" id="IPR038765">
    <property type="entry name" value="Papain-like_cys_pep_sf"/>
</dbReference>
<comment type="similarity">
    <text evidence="4">Belongs to the peptidase C1 family.</text>
</comment>
<dbReference type="GO" id="GO:0006508">
    <property type="term" value="P:proteolysis"/>
    <property type="evidence" value="ECO:0007669"/>
    <property type="project" value="UniProtKB-KW"/>
</dbReference>
<dbReference type="Pfam" id="PF03051">
    <property type="entry name" value="Peptidase_C1_2"/>
    <property type="match status" value="1"/>
</dbReference>
<dbReference type="InterPro" id="IPR004134">
    <property type="entry name" value="Peptidase_C1B"/>
</dbReference>
<dbReference type="SUPFAM" id="SSF54001">
    <property type="entry name" value="Cysteine proteinases"/>
    <property type="match status" value="1"/>
</dbReference>
<keyword evidence="1 4" id="KW-0645">Protease</keyword>
<dbReference type="GO" id="GO:0005737">
    <property type="term" value="C:cytoplasm"/>
    <property type="evidence" value="ECO:0007669"/>
    <property type="project" value="TreeGrafter"/>
</dbReference>
<protein>
    <recommendedName>
        <fullName evidence="6">Aminopeptidase</fullName>
    </recommendedName>
</protein>
<dbReference type="GO" id="GO:0009636">
    <property type="term" value="P:response to toxic substance"/>
    <property type="evidence" value="ECO:0007669"/>
    <property type="project" value="TreeGrafter"/>
</dbReference>
<dbReference type="GO" id="GO:0043418">
    <property type="term" value="P:homocysteine catabolic process"/>
    <property type="evidence" value="ECO:0007669"/>
    <property type="project" value="TreeGrafter"/>
</dbReference>
<dbReference type="PANTHER" id="PTHR10363:SF2">
    <property type="entry name" value="BLEOMYCIN HYDROLASE"/>
    <property type="match status" value="1"/>
</dbReference>
<evidence type="ECO:0000256" key="2">
    <source>
        <dbReference type="ARBA" id="ARBA00022801"/>
    </source>
</evidence>
<evidence type="ECO:0000256" key="4">
    <source>
        <dbReference type="PIRNR" id="PIRNR005700"/>
    </source>
</evidence>
<dbReference type="PANTHER" id="PTHR10363">
    <property type="entry name" value="BLEOMYCIN HYDROLASE"/>
    <property type="match status" value="1"/>
</dbReference>
<accession>A0A6C0D740</accession>
<sequence>MVNNITHKNLTHFSHKFNIKKTNKVLRNVNTKSDFKKLILKSDYIQNKKQVFNKVIDVNANITNQENSGRCWLFAFLNIIRYKMIKKYKLEPSFELSQNFLFFYDKLEKANYYLNYILESYSTDLETLKSETQLVKLINLLDKVTDDGGQWNMFVNLIEKYGIVPKSNMNDHFHSANSLELEQFYDDFLRKCAYRIRSMSKGDLLKNKEVLLESMLFDCYKILVLFLGEPPSKITWEYYETSDKNKSLKANKIAEVTPLNFYKKYVPYKARDKICLINYPCKQAPFYKLYNVEMTFNILGAAEQNFINVPSNIMMDAVKKSINSEEAVWVGVDFNKYISNEHGFLDSEGFDYEDVFGFDNYMKKCDALNYRQSGPNHAVVIKGFNFDNSKTDGFLVENSWGDEKGFKGNYYMSKSWFDDYTYQVVVDKKCVPQNILNVLKQQPTLLPYWSPFGALLKGGY</sequence>
<name>A0A6C0D740_9ZZZZ</name>
<dbReference type="GO" id="GO:0070005">
    <property type="term" value="F:cysteine-type aminopeptidase activity"/>
    <property type="evidence" value="ECO:0007669"/>
    <property type="project" value="InterPro"/>
</dbReference>
<evidence type="ECO:0000256" key="3">
    <source>
        <dbReference type="ARBA" id="ARBA00022807"/>
    </source>
</evidence>
<evidence type="ECO:0000313" key="5">
    <source>
        <dbReference type="EMBL" id="QHT11515.1"/>
    </source>
</evidence>
<dbReference type="Gene3D" id="3.90.70.10">
    <property type="entry name" value="Cysteine proteinases"/>
    <property type="match status" value="1"/>
</dbReference>
<organism evidence="5">
    <name type="scientific">viral metagenome</name>
    <dbReference type="NCBI Taxonomy" id="1070528"/>
    <lineage>
        <taxon>unclassified sequences</taxon>
        <taxon>metagenomes</taxon>
        <taxon>organismal metagenomes</taxon>
    </lineage>
</organism>